<keyword evidence="2" id="KW-0812">Transmembrane</keyword>
<proteinExistence type="predicted"/>
<keyword evidence="2" id="KW-0472">Membrane</keyword>
<reference evidence="3 4" key="1">
    <citation type="submission" date="2018-11" db="EMBL/GenBank/DDBJ databases">
        <authorList>
            <consortium name="Pathogen Informatics"/>
        </authorList>
    </citation>
    <scope>NUCLEOTIDE SEQUENCE [LARGE SCALE GENOMIC DNA]</scope>
    <source>
        <strain evidence="3 4">Egypt</strain>
    </source>
</reference>
<dbReference type="Proteomes" id="UP000272942">
    <property type="component" value="Unassembled WGS sequence"/>
</dbReference>
<feature type="region of interest" description="Disordered" evidence="1">
    <location>
        <begin position="1"/>
        <end position="21"/>
    </location>
</feature>
<accession>A0A3P8GXA7</accession>
<protein>
    <submittedName>
        <fullName evidence="3">Uncharacterized protein</fullName>
    </submittedName>
</protein>
<sequence length="243" mass="28256">MTKSTESQGTEDTNQYPEDHHRHHHLFYGHDHTLETEKPKMLMDIHWYRKENRGDRWIAVLIGVLAIACVMIEAGYIPEKTHKIATDAPDVVRVASWEKTKCKKKKHWDDDDYLTVTGEPSSVAAASWDEKKWKKKKKHCDDDDYLTVTGEPSSVAAASWDEKKWKKKKKHCDDDDYLTVTGEPSSVAAASWDEKKWKKKKKHCDDDDYLTVHATLELAFRFRLRSHNVFYPARMIQLKSSAP</sequence>
<evidence type="ECO:0000256" key="1">
    <source>
        <dbReference type="SAM" id="MobiDB-lite"/>
    </source>
</evidence>
<dbReference type="EMBL" id="UZAN01042096">
    <property type="protein sequence ID" value="VDP74984.1"/>
    <property type="molecule type" value="Genomic_DNA"/>
</dbReference>
<feature type="compositionally biased region" description="Polar residues" evidence="1">
    <location>
        <begin position="1"/>
        <end position="16"/>
    </location>
</feature>
<name>A0A3P8GXA7_9TREM</name>
<feature type="transmembrane region" description="Helical" evidence="2">
    <location>
        <begin position="57"/>
        <end position="77"/>
    </location>
</feature>
<keyword evidence="2" id="KW-1133">Transmembrane helix</keyword>
<gene>
    <name evidence="3" type="ORF">ECPE_LOCUS5257</name>
</gene>
<evidence type="ECO:0000313" key="3">
    <source>
        <dbReference type="EMBL" id="VDP74984.1"/>
    </source>
</evidence>
<evidence type="ECO:0000256" key="2">
    <source>
        <dbReference type="SAM" id="Phobius"/>
    </source>
</evidence>
<organism evidence="3 4">
    <name type="scientific">Echinostoma caproni</name>
    <dbReference type="NCBI Taxonomy" id="27848"/>
    <lineage>
        <taxon>Eukaryota</taxon>
        <taxon>Metazoa</taxon>
        <taxon>Spiralia</taxon>
        <taxon>Lophotrochozoa</taxon>
        <taxon>Platyhelminthes</taxon>
        <taxon>Trematoda</taxon>
        <taxon>Digenea</taxon>
        <taxon>Plagiorchiida</taxon>
        <taxon>Echinostomata</taxon>
        <taxon>Echinostomatoidea</taxon>
        <taxon>Echinostomatidae</taxon>
        <taxon>Echinostoma</taxon>
    </lineage>
</organism>
<dbReference type="AlphaFoldDB" id="A0A3P8GXA7"/>
<keyword evidence="4" id="KW-1185">Reference proteome</keyword>
<evidence type="ECO:0000313" key="4">
    <source>
        <dbReference type="Proteomes" id="UP000272942"/>
    </source>
</evidence>